<dbReference type="AlphaFoldDB" id="A0A151GY73"/>
<evidence type="ECO:0000256" key="1">
    <source>
        <dbReference type="ARBA" id="ARBA00022598"/>
    </source>
</evidence>
<dbReference type="GO" id="GO:0004019">
    <property type="term" value="F:adenylosuccinate synthase activity"/>
    <property type="evidence" value="ECO:0007669"/>
    <property type="project" value="InterPro"/>
</dbReference>
<evidence type="ECO:0000313" key="7">
    <source>
        <dbReference type="EMBL" id="KYK62040.1"/>
    </source>
</evidence>
<dbReference type="InParanoid" id="A0A151GY73"/>
<comment type="caution">
    <text evidence="7">The sequence shown here is derived from an EMBL/GenBank/DDBJ whole genome shotgun (WGS) entry which is preliminary data.</text>
</comment>
<evidence type="ECO:0000256" key="3">
    <source>
        <dbReference type="ARBA" id="ARBA00022741"/>
    </source>
</evidence>
<keyword evidence="3" id="KW-0547">Nucleotide-binding</keyword>
<sequence>MASRNILGVCWRSVPGPTAPSTGENPAQCRIQYALASFHMLPSGLVHPKCINLIGSVVFAVSRLFTELKELKAKKLELTKRIFASGRCEVNFEGAQSQEARIDQADFASGRCEVNFASTPPPSMDEGRSREHGGCTS</sequence>
<keyword evidence="2" id="KW-0479">Metal-binding</keyword>
<reference evidence="7 8" key="1">
    <citation type="journal article" date="2016" name="Sci. Rep.">
        <title>Insights into Adaptations to a Near-Obligate Nematode Endoparasitic Lifestyle from the Finished Genome of Drechmeria coniospora.</title>
        <authorList>
            <person name="Zhang L."/>
            <person name="Zhou Z."/>
            <person name="Guo Q."/>
            <person name="Fokkens L."/>
            <person name="Miskei M."/>
            <person name="Pocsi I."/>
            <person name="Zhang W."/>
            <person name="Chen M."/>
            <person name="Wang L."/>
            <person name="Sun Y."/>
            <person name="Donzelli B.G."/>
            <person name="Gibson D.M."/>
            <person name="Nelson D.R."/>
            <person name="Luo J.G."/>
            <person name="Rep M."/>
            <person name="Liu H."/>
            <person name="Yang S."/>
            <person name="Wang J."/>
            <person name="Krasnoff S.B."/>
            <person name="Xu Y."/>
            <person name="Molnar I."/>
            <person name="Lin M."/>
        </authorList>
    </citation>
    <scope>NUCLEOTIDE SEQUENCE [LARGE SCALE GENOMIC DNA]</scope>
    <source>
        <strain evidence="7 8">ARSEF 6962</strain>
    </source>
</reference>
<evidence type="ECO:0000256" key="4">
    <source>
        <dbReference type="ARBA" id="ARBA00022755"/>
    </source>
</evidence>
<dbReference type="STRING" id="98403.A0A151GY73"/>
<dbReference type="Proteomes" id="UP000076580">
    <property type="component" value="Chromosome 01"/>
</dbReference>
<name>A0A151GY73_DRECN</name>
<feature type="compositionally biased region" description="Basic and acidic residues" evidence="6">
    <location>
        <begin position="125"/>
        <end position="137"/>
    </location>
</feature>
<dbReference type="GO" id="GO:0000166">
    <property type="term" value="F:nucleotide binding"/>
    <property type="evidence" value="ECO:0007669"/>
    <property type="project" value="UniProtKB-KW"/>
</dbReference>
<dbReference type="Pfam" id="PF00709">
    <property type="entry name" value="Adenylsucc_synt"/>
    <property type="match status" value="1"/>
</dbReference>
<evidence type="ECO:0000256" key="6">
    <source>
        <dbReference type="SAM" id="MobiDB-lite"/>
    </source>
</evidence>
<protein>
    <submittedName>
        <fullName evidence="7">Uncharacterized protein</fullName>
    </submittedName>
</protein>
<dbReference type="InterPro" id="IPR001114">
    <property type="entry name" value="Adenylosuccinate_synthetase"/>
</dbReference>
<proteinExistence type="predicted"/>
<dbReference type="SUPFAM" id="SSF52540">
    <property type="entry name" value="P-loop containing nucleoside triphosphate hydrolases"/>
    <property type="match status" value="1"/>
</dbReference>
<dbReference type="GO" id="GO:0046872">
    <property type="term" value="F:metal ion binding"/>
    <property type="evidence" value="ECO:0007669"/>
    <property type="project" value="UniProtKB-KW"/>
</dbReference>
<dbReference type="RefSeq" id="XP_040661392.1">
    <property type="nucleotide sequence ID" value="XM_040800509.1"/>
</dbReference>
<dbReference type="InterPro" id="IPR042109">
    <property type="entry name" value="Adenylosuccinate_synth_dom1"/>
</dbReference>
<dbReference type="GO" id="GO:0006164">
    <property type="term" value="P:purine nucleotide biosynthetic process"/>
    <property type="evidence" value="ECO:0007669"/>
    <property type="project" value="UniProtKB-KW"/>
</dbReference>
<dbReference type="GeneID" id="63715828"/>
<dbReference type="EMBL" id="LAYC01000001">
    <property type="protein sequence ID" value="KYK62040.1"/>
    <property type="molecule type" value="Genomic_DNA"/>
</dbReference>
<organism evidence="7 8">
    <name type="scientific">Drechmeria coniospora</name>
    <name type="common">Nematophagous fungus</name>
    <name type="synonym">Meria coniospora</name>
    <dbReference type="NCBI Taxonomy" id="98403"/>
    <lineage>
        <taxon>Eukaryota</taxon>
        <taxon>Fungi</taxon>
        <taxon>Dikarya</taxon>
        <taxon>Ascomycota</taxon>
        <taxon>Pezizomycotina</taxon>
        <taxon>Sordariomycetes</taxon>
        <taxon>Hypocreomycetidae</taxon>
        <taxon>Hypocreales</taxon>
        <taxon>Ophiocordycipitaceae</taxon>
        <taxon>Drechmeria</taxon>
    </lineage>
</organism>
<evidence type="ECO:0000256" key="2">
    <source>
        <dbReference type="ARBA" id="ARBA00022723"/>
    </source>
</evidence>
<keyword evidence="1" id="KW-0436">Ligase</keyword>
<feature type="region of interest" description="Disordered" evidence="6">
    <location>
        <begin position="117"/>
        <end position="137"/>
    </location>
</feature>
<evidence type="ECO:0000256" key="5">
    <source>
        <dbReference type="ARBA" id="ARBA00022842"/>
    </source>
</evidence>
<dbReference type="Gene3D" id="3.40.440.10">
    <property type="entry name" value="Adenylosuccinate Synthetase, subunit A, domain 1"/>
    <property type="match status" value="1"/>
</dbReference>
<keyword evidence="8" id="KW-1185">Reference proteome</keyword>
<accession>A0A151GY73</accession>
<keyword evidence="4" id="KW-0658">Purine biosynthesis</keyword>
<dbReference type="InterPro" id="IPR027417">
    <property type="entry name" value="P-loop_NTPase"/>
</dbReference>
<gene>
    <name evidence="7" type="ORF">DCS_03185</name>
</gene>
<evidence type="ECO:0000313" key="8">
    <source>
        <dbReference type="Proteomes" id="UP000076580"/>
    </source>
</evidence>
<keyword evidence="5" id="KW-0460">Magnesium</keyword>